<dbReference type="RefSeq" id="XP_040762918.1">
    <property type="nucleotide sequence ID" value="XM_040903341.1"/>
</dbReference>
<dbReference type="OrthoDB" id="5575at2759"/>
<gene>
    <name evidence="2" type="ORF">LAESUDRAFT_626249</name>
</gene>
<name>A0A165DM47_9APHY</name>
<proteinExistence type="predicted"/>
<evidence type="ECO:0000313" key="2">
    <source>
        <dbReference type="EMBL" id="KZT05178.1"/>
    </source>
</evidence>
<dbReference type="AlphaFoldDB" id="A0A165DM47"/>
<evidence type="ECO:0000259" key="1">
    <source>
        <dbReference type="Pfam" id="PF02889"/>
    </source>
</evidence>
<organism evidence="2 3">
    <name type="scientific">Laetiporus sulphureus 93-53</name>
    <dbReference type="NCBI Taxonomy" id="1314785"/>
    <lineage>
        <taxon>Eukaryota</taxon>
        <taxon>Fungi</taxon>
        <taxon>Dikarya</taxon>
        <taxon>Basidiomycota</taxon>
        <taxon>Agaricomycotina</taxon>
        <taxon>Agaricomycetes</taxon>
        <taxon>Polyporales</taxon>
        <taxon>Laetiporus</taxon>
    </lineage>
</organism>
<dbReference type="STRING" id="1314785.A0A165DM47"/>
<sequence>WIDHTYLYMHMLKDPALYSVGVDYLEDDPALVQKCVDIAHTAAIIPEKCHLIKYKWAPGRFHGTELGHIASYYYVIHNSMVMYNQHLRPTITTLELFRVFALSNEF</sequence>
<dbReference type="Proteomes" id="UP000076871">
    <property type="component" value="Unassembled WGS sequence"/>
</dbReference>
<dbReference type="InterPro" id="IPR004179">
    <property type="entry name" value="Sec63-dom"/>
</dbReference>
<feature type="non-terminal residue" evidence="2">
    <location>
        <position position="1"/>
    </location>
</feature>
<dbReference type="Gene3D" id="1.10.3380.10">
    <property type="entry name" value="Sec63 N-terminal domain-like domain"/>
    <property type="match status" value="1"/>
</dbReference>
<protein>
    <recommendedName>
        <fullName evidence="1">SEC63 domain-containing protein</fullName>
    </recommendedName>
</protein>
<accession>A0A165DM47</accession>
<keyword evidence="3" id="KW-1185">Reference proteome</keyword>
<dbReference type="EMBL" id="KV427632">
    <property type="protein sequence ID" value="KZT05178.1"/>
    <property type="molecule type" value="Genomic_DNA"/>
</dbReference>
<dbReference type="GeneID" id="63820372"/>
<dbReference type="GO" id="GO:0004386">
    <property type="term" value="F:helicase activity"/>
    <property type="evidence" value="ECO:0007669"/>
    <property type="project" value="UniProtKB-KW"/>
</dbReference>
<dbReference type="InterPro" id="IPR036388">
    <property type="entry name" value="WH-like_DNA-bd_sf"/>
</dbReference>
<dbReference type="Pfam" id="PF02889">
    <property type="entry name" value="Sec63"/>
    <property type="match status" value="1"/>
</dbReference>
<evidence type="ECO:0000313" key="3">
    <source>
        <dbReference type="Proteomes" id="UP000076871"/>
    </source>
</evidence>
<dbReference type="Gene3D" id="1.10.10.10">
    <property type="entry name" value="Winged helix-like DNA-binding domain superfamily/Winged helix DNA-binding domain"/>
    <property type="match status" value="1"/>
</dbReference>
<reference evidence="2 3" key="1">
    <citation type="journal article" date="2016" name="Mol. Biol. Evol.">
        <title>Comparative Genomics of Early-Diverging Mushroom-Forming Fungi Provides Insights into the Origins of Lignocellulose Decay Capabilities.</title>
        <authorList>
            <person name="Nagy L.G."/>
            <person name="Riley R."/>
            <person name="Tritt A."/>
            <person name="Adam C."/>
            <person name="Daum C."/>
            <person name="Floudas D."/>
            <person name="Sun H."/>
            <person name="Yadav J.S."/>
            <person name="Pangilinan J."/>
            <person name="Larsson K.H."/>
            <person name="Matsuura K."/>
            <person name="Barry K."/>
            <person name="Labutti K."/>
            <person name="Kuo R."/>
            <person name="Ohm R.A."/>
            <person name="Bhattacharya S.S."/>
            <person name="Shirouzu T."/>
            <person name="Yoshinaga Y."/>
            <person name="Martin F.M."/>
            <person name="Grigoriev I.V."/>
            <person name="Hibbett D.S."/>
        </authorList>
    </citation>
    <scope>NUCLEOTIDE SEQUENCE [LARGE SCALE GENOMIC DNA]</scope>
    <source>
        <strain evidence="2 3">93-53</strain>
    </source>
</reference>
<feature type="domain" description="SEC63" evidence="1">
    <location>
        <begin position="64"/>
        <end position="106"/>
    </location>
</feature>
<dbReference type="InParanoid" id="A0A165DM47"/>
<feature type="non-terminal residue" evidence="2">
    <location>
        <position position="106"/>
    </location>
</feature>